<name>A0A2N5Y5N6_9GAMM</name>
<evidence type="ECO:0000256" key="3">
    <source>
        <dbReference type="ARBA" id="ARBA00022946"/>
    </source>
</evidence>
<dbReference type="AlphaFoldDB" id="A0A2N5Y5N6"/>
<accession>A0A2N5Y5N6</accession>
<protein>
    <recommendedName>
        <fullName evidence="6">Enoyl-CoA hydratase domain-containing protein 3, mitochondrial</fullName>
    </recommendedName>
</protein>
<sequence length="271" mass="28564">MAAGSESPWLVEDDIGAVRWLTLSRPGQRNALSSHMIAALQQGLDAATADPAVRCIVLAGSGSVFSAGHDLHEMKAQPDETDIAAKQRMGDILKACSAMMLSINACPKAVIACVPGIATAAGCQLVAACDLAVASTEARFCLPGVNIGAFCTTPLVAVGRTVHRKHAMEMALTGDMFSADEAMRMGLVNRTVPADTLHSVTAQLAAGIAGKSAEGIRRGKQAFYQQIDMPLEQAYAFTCEPMIETMTTEEAHEGVAAFFGKRTPVWPESQD</sequence>
<gene>
    <name evidence="7" type="ORF">CWI75_05065</name>
</gene>
<dbReference type="PANTHER" id="PTHR43602:SF1">
    <property type="entry name" value="ENOYL-COA HYDRATASE DOMAIN-CONTAINING PROTEIN 3, MITOCHONDRIAL"/>
    <property type="match status" value="1"/>
</dbReference>
<dbReference type="RefSeq" id="WP_101520396.1">
    <property type="nucleotide sequence ID" value="NZ_PKLZ01000002.1"/>
</dbReference>
<dbReference type="Gene3D" id="1.10.12.10">
    <property type="entry name" value="Lyase 2-enoyl-coa Hydratase, Chain A, domain 2"/>
    <property type="match status" value="1"/>
</dbReference>
<dbReference type="CDD" id="cd06558">
    <property type="entry name" value="crotonase-like"/>
    <property type="match status" value="1"/>
</dbReference>
<comment type="similarity">
    <text evidence="1">Belongs to the enoyl-CoA hydratase/isomerase family.</text>
</comment>
<proteinExistence type="inferred from homology"/>
<dbReference type="PANTHER" id="PTHR43602">
    <property type="match status" value="1"/>
</dbReference>
<dbReference type="Pfam" id="PF00378">
    <property type="entry name" value="ECH_1"/>
    <property type="match status" value="1"/>
</dbReference>
<dbReference type="NCBIfam" id="NF006008">
    <property type="entry name" value="PRK08139.1"/>
    <property type="match status" value="1"/>
</dbReference>
<keyword evidence="2" id="KW-0276">Fatty acid metabolism</keyword>
<dbReference type="InterPro" id="IPR052377">
    <property type="entry name" value="Mitochondrial_ECH-domain"/>
</dbReference>
<keyword evidence="3" id="KW-0809">Transit peptide</keyword>
<evidence type="ECO:0000256" key="6">
    <source>
        <dbReference type="ARBA" id="ARBA00040545"/>
    </source>
</evidence>
<evidence type="ECO:0000256" key="4">
    <source>
        <dbReference type="ARBA" id="ARBA00023098"/>
    </source>
</evidence>
<dbReference type="OrthoDB" id="9807606at2"/>
<dbReference type="InterPro" id="IPR029045">
    <property type="entry name" value="ClpP/crotonase-like_dom_sf"/>
</dbReference>
<keyword evidence="8" id="KW-1185">Reference proteome</keyword>
<dbReference type="EMBL" id="PKLZ01000002">
    <property type="protein sequence ID" value="PLW83715.1"/>
    <property type="molecule type" value="Genomic_DNA"/>
</dbReference>
<organism evidence="7 8">
    <name type="scientific">Kineobactrum sediminis</name>
    <dbReference type="NCBI Taxonomy" id="1905677"/>
    <lineage>
        <taxon>Bacteria</taxon>
        <taxon>Pseudomonadati</taxon>
        <taxon>Pseudomonadota</taxon>
        <taxon>Gammaproteobacteria</taxon>
        <taxon>Cellvibrionales</taxon>
        <taxon>Halieaceae</taxon>
        <taxon>Kineobactrum</taxon>
    </lineage>
</organism>
<evidence type="ECO:0000256" key="2">
    <source>
        <dbReference type="ARBA" id="ARBA00022832"/>
    </source>
</evidence>
<keyword evidence="4" id="KW-0443">Lipid metabolism</keyword>
<dbReference type="GO" id="GO:0016836">
    <property type="term" value="F:hydro-lyase activity"/>
    <property type="evidence" value="ECO:0007669"/>
    <property type="project" value="TreeGrafter"/>
</dbReference>
<dbReference type="Proteomes" id="UP000234845">
    <property type="component" value="Unassembled WGS sequence"/>
</dbReference>
<evidence type="ECO:0000313" key="8">
    <source>
        <dbReference type="Proteomes" id="UP000234845"/>
    </source>
</evidence>
<dbReference type="Gene3D" id="3.90.226.10">
    <property type="entry name" value="2-enoyl-CoA Hydratase, Chain A, domain 1"/>
    <property type="match status" value="1"/>
</dbReference>
<comment type="function">
    <text evidence="5">May play a role in fatty acid biosynthesis and insulin sensitivity.</text>
</comment>
<dbReference type="InterPro" id="IPR014748">
    <property type="entry name" value="Enoyl-CoA_hydra_C"/>
</dbReference>
<comment type="caution">
    <text evidence="7">The sequence shown here is derived from an EMBL/GenBank/DDBJ whole genome shotgun (WGS) entry which is preliminary data.</text>
</comment>
<evidence type="ECO:0000256" key="1">
    <source>
        <dbReference type="ARBA" id="ARBA00005254"/>
    </source>
</evidence>
<dbReference type="SUPFAM" id="SSF52096">
    <property type="entry name" value="ClpP/crotonase"/>
    <property type="match status" value="1"/>
</dbReference>
<dbReference type="GO" id="GO:0006631">
    <property type="term" value="P:fatty acid metabolic process"/>
    <property type="evidence" value="ECO:0007669"/>
    <property type="project" value="UniProtKB-KW"/>
</dbReference>
<evidence type="ECO:0000313" key="7">
    <source>
        <dbReference type="EMBL" id="PLW83715.1"/>
    </source>
</evidence>
<evidence type="ECO:0000256" key="5">
    <source>
        <dbReference type="ARBA" id="ARBA00037410"/>
    </source>
</evidence>
<reference evidence="8" key="1">
    <citation type="submission" date="2017-11" db="EMBL/GenBank/DDBJ databases">
        <title>The draft genome sequence of Chromatocurvus sp. F02.</title>
        <authorList>
            <person name="Du Z.-J."/>
            <person name="Chang Y.-Q."/>
        </authorList>
    </citation>
    <scope>NUCLEOTIDE SEQUENCE [LARGE SCALE GENOMIC DNA]</scope>
    <source>
        <strain evidence="8">F02</strain>
    </source>
</reference>
<dbReference type="InterPro" id="IPR001753">
    <property type="entry name" value="Enoyl-CoA_hydra/iso"/>
</dbReference>